<gene>
    <name evidence="4" type="ORF">DL237_05820</name>
</gene>
<organism evidence="4 5">
    <name type="scientific">Pseudooceanicola sediminis</name>
    <dbReference type="NCBI Taxonomy" id="2211117"/>
    <lineage>
        <taxon>Bacteria</taxon>
        <taxon>Pseudomonadati</taxon>
        <taxon>Pseudomonadota</taxon>
        <taxon>Alphaproteobacteria</taxon>
        <taxon>Rhodobacterales</taxon>
        <taxon>Paracoccaceae</taxon>
        <taxon>Pseudooceanicola</taxon>
    </lineage>
</organism>
<dbReference type="GO" id="GO:0010181">
    <property type="term" value="F:FMN binding"/>
    <property type="evidence" value="ECO:0007669"/>
    <property type="project" value="InterPro"/>
</dbReference>
<reference evidence="4 5" key="1">
    <citation type="submission" date="2018-08" db="EMBL/GenBank/DDBJ databases">
        <title>Pseudooceanicola sediminis CY03 in the family Rhodobacteracea.</title>
        <authorList>
            <person name="Zhang Y.-J."/>
        </authorList>
    </citation>
    <scope>NUCLEOTIDE SEQUENCE [LARGE SCALE GENOMIC DNA]</scope>
    <source>
        <strain evidence="4 5">CY03</strain>
    </source>
</reference>
<evidence type="ECO:0000313" key="4">
    <source>
        <dbReference type="EMBL" id="RII39663.1"/>
    </source>
</evidence>
<dbReference type="InterPro" id="IPR002563">
    <property type="entry name" value="Flavin_Rdtase-like_dom"/>
</dbReference>
<dbReference type="PANTHER" id="PTHR30466">
    <property type="entry name" value="FLAVIN REDUCTASE"/>
    <property type="match status" value="1"/>
</dbReference>
<protein>
    <submittedName>
        <fullName evidence="4">Flavin reductase</fullName>
    </submittedName>
</protein>
<feature type="domain" description="Flavin reductase like" evidence="3">
    <location>
        <begin position="17"/>
        <end position="160"/>
    </location>
</feature>
<evidence type="ECO:0000259" key="3">
    <source>
        <dbReference type="SMART" id="SM00903"/>
    </source>
</evidence>
<dbReference type="EMBL" id="QWJJ01000004">
    <property type="protein sequence ID" value="RII39663.1"/>
    <property type="molecule type" value="Genomic_DNA"/>
</dbReference>
<dbReference type="RefSeq" id="WP_119398097.1">
    <property type="nucleotide sequence ID" value="NZ_QWJJ01000004.1"/>
</dbReference>
<keyword evidence="2" id="KW-0560">Oxidoreductase</keyword>
<dbReference type="Pfam" id="PF01613">
    <property type="entry name" value="Flavin_Reduct"/>
    <property type="match status" value="1"/>
</dbReference>
<proteinExistence type="inferred from homology"/>
<dbReference type="Gene3D" id="2.30.110.10">
    <property type="entry name" value="Electron Transport, Fmn-binding Protein, Chain A"/>
    <property type="match status" value="1"/>
</dbReference>
<evidence type="ECO:0000256" key="2">
    <source>
        <dbReference type="ARBA" id="ARBA00023002"/>
    </source>
</evidence>
<name>A0A399J2K5_9RHOB</name>
<dbReference type="PANTHER" id="PTHR30466:SF11">
    <property type="entry name" value="FLAVIN-DEPENDENT MONOOXYGENASE, REDUCTASE SUBUNIT HSAB"/>
    <property type="match status" value="1"/>
</dbReference>
<dbReference type="AlphaFoldDB" id="A0A399J2K5"/>
<dbReference type="OrthoDB" id="9789254at2"/>
<dbReference type="SUPFAM" id="SSF50475">
    <property type="entry name" value="FMN-binding split barrel"/>
    <property type="match status" value="1"/>
</dbReference>
<accession>A0A399J2K5</accession>
<dbReference type="SMART" id="SM00903">
    <property type="entry name" value="Flavin_Reduct"/>
    <property type="match status" value="1"/>
</dbReference>
<dbReference type="Proteomes" id="UP000265848">
    <property type="component" value="Unassembled WGS sequence"/>
</dbReference>
<dbReference type="InterPro" id="IPR050268">
    <property type="entry name" value="NADH-dep_flavin_reductase"/>
</dbReference>
<dbReference type="GO" id="GO:0042602">
    <property type="term" value="F:riboflavin reductase (NADPH) activity"/>
    <property type="evidence" value="ECO:0007669"/>
    <property type="project" value="TreeGrafter"/>
</dbReference>
<dbReference type="InterPro" id="IPR012349">
    <property type="entry name" value="Split_barrel_FMN-bd"/>
</dbReference>
<evidence type="ECO:0000256" key="1">
    <source>
        <dbReference type="ARBA" id="ARBA00008898"/>
    </source>
</evidence>
<evidence type="ECO:0000313" key="5">
    <source>
        <dbReference type="Proteomes" id="UP000265848"/>
    </source>
</evidence>
<keyword evidence="5" id="KW-1185">Reference proteome</keyword>
<comment type="similarity">
    <text evidence="1">Belongs to the non-flavoprotein flavin reductase family.</text>
</comment>
<comment type="caution">
    <text evidence="4">The sequence shown here is derived from an EMBL/GenBank/DDBJ whole genome shotgun (WGS) entry which is preliminary data.</text>
</comment>
<sequence>MQAMGENIDMGAFWRTLGERAIGATLVTAQGADGPTGFLGLSAAHVCASPPTMLVSIDRKTSALGAVRESGHFAVNFLPEGTAALANAFGGKGEKVFAPGAWDTLETGAPCYATALGVFDCEVEQIVEHGDISIVIGRVRALRATGQGAPLIFFRGKFLSE</sequence>